<gene>
    <name evidence="1" type="ORF">P7V44_22385</name>
</gene>
<protein>
    <submittedName>
        <fullName evidence="1">Uncharacterized protein</fullName>
    </submittedName>
</protein>
<comment type="caution">
    <text evidence="1">The sequence shown here is derived from an EMBL/GenBank/DDBJ whole genome shotgun (WGS) entry which is preliminary data.</text>
</comment>
<organism evidence="1 2">
    <name type="scientific">Providencia huashanensis</name>
    <dbReference type="NCBI Taxonomy" id="3037798"/>
    <lineage>
        <taxon>Bacteria</taxon>
        <taxon>Pseudomonadati</taxon>
        <taxon>Pseudomonadota</taxon>
        <taxon>Gammaproteobacteria</taxon>
        <taxon>Enterobacterales</taxon>
        <taxon>Morganellaceae</taxon>
        <taxon>Providencia</taxon>
    </lineage>
</organism>
<dbReference type="InterPro" id="IPR036388">
    <property type="entry name" value="WH-like_DNA-bd_sf"/>
</dbReference>
<dbReference type="EMBL" id="JARRYG010000049">
    <property type="protein sequence ID" value="MDG4698970.1"/>
    <property type="molecule type" value="Genomic_DNA"/>
</dbReference>
<sequence>MDKSIINFLQEDDLNNLKRFNETCEDSQDYDVPKDKMQRLAELGVVRRHSRSYYSITSFGMYVLNQNEELYKLPLKTQSDYDAEFRFSLANKIRGAQDE</sequence>
<dbReference type="Proteomes" id="UP001156701">
    <property type="component" value="Unassembled WGS sequence"/>
</dbReference>
<reference evidence="1" key="1">
    <citation type="submission" date="2023-03" db="EMBL/GenBank/DDBJ databases">
        <title>a new species belonging to Providencia genus.</title>
        <authorList>
            <person name="Yang W."/>
            <person name="Hu F."/>
            <person name="Shen S."/>
            <person name="Ding L."/>
            <person name="Yin D."/>
        </authorList>
    </citation>
    <scope>NUCLEOTIDE SEQUENCE</scope>
    <source>
        <strain evidence="1">CRE-3FA-0001</strain>
    </source>
</reference>
<accession>A0AA42FTA9</accession>
<dbReference type="AlphaFoldDB" id="A0AA42FTA9"/>
<name>A0AA42FTA9_9GAMM</name>
<evidence type="ECO:0000313" key="2">
    <source>
        <dbReference type="Proteomes" id="UP001156701"/>
    </source>
</evidence>
<dbReference type="Gene3D" id="1.10.10.10">
    <property type="entry name" value="Winged helix-like DNA-binding domain superfamily/Winged helix DNA-binding domain"/>
    <property type="match status" value="1"/>
</dbReference>
<evidence type="ECO:0000313" key="1">
    <source>
        <dbReference type="EMBL" id="MDG4698970.1"/>
    </source>
</evidence>
<proteinExistence type="predicted"/>
<dbReference type="RefSeq" id="WP_278030811.1">
    <property type="nucleotide sequence ID" value="NZ_JARRYG010000049.1"/>
</dbReference>